<keyword evidence="2" id="KW-1185">Reference proteome</keyword>
<accession>A0AA86SSM5</accession>
<dbReference type="Gramene" id="rna-AYBTSS11_LOCUS8832">
    <property type="protein sequence ID" value="CAJ1938865.1"/>
    <property type="gene ID" value="gene-AYBTSS11_LOCUS8832"/>
</dbReference>
<dbReference type="AlphaFoldDB" id="A0AA86SSM5"/>
<protein>
    <submittedName>
        <fullName evidence="1">Uncharacterized protein</fullName>
    </submittedName>
</protein>
<proteinExistence type="predicted"/>
<gene>
    <name evidence="1" type="ORF">AYBTSS11_LOCUS8832</name>
</gene>
<sequence length="164" mass="18573">MLEGKVEELCEMEGRALPFYRDSHLSGRDRCLEWQGRDGRLVIRDGGLVIEKWRDGRLANRDGGINLPNGERVVSPIGKKSLPTLIWGLIVYPRDLVGHAHLQIGGLLLFILRSGKIWGLDGYISGDTHLDRRIEGLVQSQEKFQRRMLFRFPLPALSSLSSLE</sequence>
<dbReference type="EMBL" id="OY731400">
    <property type="protein sequence ID" value="CAJ1938865.1"/>
    <property type="molecule type" value="Genomic_DNA"/>
</dbReference>
<evidence type="ECO:0000313" key="2">
    <source>
        <dbReference type="Proteomes" id="UP001189624"/>
    </source>
</evidence>
<evidence type="ECO:0000313" key="1">
    <source>
        <dbReference type="EMBL" id="CAJ1938865.1"/>
    </source>
</evidence>
<reference evidence="1" key="1">
    <citation type="submission" date="2023-10" db="EMBL/GenBank/DDBJ databases">
        <authorList>
            <person name="Domelevo Entfellner J.-B."/>
        </authorList>
    </citation>
    <scope>NUCLEOTIDE SEQUENCE</scope>
</reference>
<name>A0AA86SSM5_9FABA</name>
<organism evidence="1 2">
    <name type="scientific">Sphenostylis stenocarpa</name>
    <dbReference type="NCBI Taxonomy" id="92480"/>
    <lineage>
        <taxon>Eukaryota</taxon>
        <taxon>Viridiplantae</taxon>
        <taxon>Streptophyta</taxon>
        <taxon>Embryophyta</taxon>
        <taxon>Tracheophyta</taxon>
        <taxon>Spermatophyta</taxon>
        <taxon>Magnoliopsida</taxon>
        <taxon>eudicotyledons</taxon>
        <taxon>Gunneridae</taxon>
        <taxon>Pentapetalae</taxon>
        <taxon>rosids</taxon>
        <taxon>fabids</taxon>
        <taxon>Fabales</taxon>
        <taxon>Fabaceae</taxon>
        <taxon>Papilionoideae</taxon>
        <taxon>50 kb inversion clade</taxon>
        <taxon>NPAAA clade</taxon>
        <taxon>indigoferoid/millettioid clade</taxon>
        <taxon>Phaseoleae</taxon>
        <taxon>Sphenostylis</taxon>
    </lineage>
</organism>
<feature type="non-terminal residue" evidence="1">
    <location>
        <position position="164"/>
    </location>
</feature>
<dbReference type="Proteomes" id="UP001189624">
    <property type="component" value="Chromosome 3"/>
</dbReference>